<accession>A0A524RM83</accession>
<organism evidence="1 2">
    <name type="scientific">Aphanocapsa feldmannii 277cV</name>
    <dbReference type="NCBI Taxonomy" id="2507553"/>
    <lineage>
        <taxon>Bacteria</taxon>
        <taxon>Bacillati</taxon>
        <taxon>Cyanobacteriota</taxon>
        <taxon>Cyanophyceae</taxon>
        <taxon>Oscillatoriophycideae</taxon>
        <taxon>Chroococcales</taxon>
        <taxon>Microcystaceae</taxon>
        <taxon>Aphanocapsa</taxon>
    </lineage>
</organism>
<comment type="caution">
    <text evidence="1">The sequence shown here is derived from an EMBL/GenBank/DDBJ whole genome shotgun (WGS) entry which is preliminary data.</text>
</comment>
<proteinExistence type="predicted"/>
<evidence type="ECO:0000313" key="2">
    <source>
        <dbReference type="Proteomes" id="UP000317990"/>
    </source>
</evidence>
<dbReference type="Proteomes" id="UP000317990">
    <property type="component" value="Unassembled WGS sequence"/>
</dbReference>
<gene>
    <name evidence="1" type="ORF">ERJ67_08060</name>
</gene>
<dbReference type="EMBL" id="SRMO01000078">
    <property type="protein sequence ID" value="TGG91423.1"/>
    <property type="molecule type" value="Genomic_DNA"/>
</dbReference>
<protein>
    <submittedName>
        <fullName evidence="1">Uncharacterized protein</fullName>
    </submittedName>
</protein>
<name>A0A524RM83_9CHRO</name>
<sequence>MVFKTLAAALLKMSRSVAERSAAQRLQPVIQPGSTMKLPVALLSLMLVTTGGPVLAACERSQRLDHQDAPCMNARYERKGYRHWNPEYYAWVKNTCKDKGKIVAKLDIQTKADLTWHLESDDTREYRGKGYLRGIYYCKDISDPKTRP</sequence>
<reference evidence="1 2" key="1">
    <citation type="journal article" date="2019" name="mSystems">
        <title>Life at home and on the roam: Genomic adaptions reflect the dual lifestyle of an intracellular, facultative symbiont.</title>
        <authorList>
            <person name="Burgsdorf I."/>
        </authorList>
    </citation>
    <scope>NUCLEOTIDE SEQUENCE [LARGE SCALE GENOMIC DNA]</scope>
    <source>
        <strain evidence="1">277cV</strain>
    </source>
</reference>
<evidence type="ECO:0000313" key="1">
    <source>
        <dbReference type="EMBL" id="TGG91423.1"/>
    </source>
</evidence>
<dbReference type="AlphaFoldDB" id="A0A524RM83"/>